<dbReference type="InterPro" id="IPR009100">
    <property type="entry name" value="AcylCoA_DH/oxidase_NM_dom_sf"/>
</dbReference>
<evidence type="ECO:0000256" key="2">
    <source>
        <dbReference type="ARBA" id="ARBA00004305"/>
    </source>
</evidence>
<keyword evidence="20" id="KW-1185">Reference proteome</keyword>
<dbReference type="FunFam" id="1.20.140.10:FF:000011">
    <property type="entry name" value="Medium-chain specific acyl-CoA dehydrogenase, mitochondrial"/>
    <property type="match status" value="1"/>
</dbReference>
<gene>
    <name evidence="19" type="ORF">HERILL_LOCUS3906</name>
</gene>
<dbReference type="InterPro" id="IPR009075">
    <property type="entry name" value="AcylCo_DH/oxidase_C"/>
</dbReference>
<comment type="cofactor">
    <cofactor evidence="1 15">
        <name>FAD</name>
        <dbReference type="ChEBI" id="CHEBI:57692"/>
    </cofactor>
</comment>
<evidence type="ECO:0000256" key="15">
    <source>
        <dbReference type="RuleBase" id="RU362125"/>
    </source>
</evidence>
<dbReference type="GO" id="GO:0050660">
    <property type="term" value="F:flavin adenine dinucleotide binding"/>
    <property type="evidence" value="ECO:0007669"/>
    <property type="project" value="InterPro"/>
</dbReference>
<keyword evidence="11 15" id="KW-0560">Oxidoreductase</keyword>
<evidence type="ECO:0000256" key="13">
    <source>
        <dbReference type="ARBA" id="ARBA00023128"/>
    </source>
</evidence>
<dbReference type="Pfam" id="PF00441">
    <property type="entry name" value="Acyl-CoA_dh_1"/>
    <property type="match status" value="1"/>
</dbReference>
<dbReference type="Gene3D" id="2.40.110.10">
    <property type="entry name" value="Butyryl-CoA Dehydrogenase, subunit A, domain 2"/>
    <property type="match status" value="1"/>
</dbReference>
<keyword evidence="12" id="KW-0443">Lipid metabolism</keyword>
<evidence type="ECO:0000256" key="7">
    <source>
        <dbReference type="ARBA" id="ARBA00022630"/>
    </source>
</evidence>
<evidence type="ECO:0000256" key="8">
    <source>
        <dbReference type="ARBA" id="ARBA00022827"/>
    </source>
</evidence>
<dbReference type="SUPFAM" id="SSF47203">
    <property type="entry name" value="Acyl-CoA dehydrogenase C-terminal domain-like"/>
    <property type="match status" value="1"/>
</dbReference>
<dbReference type="InParanoid" id="A0A7R8UHM3"/>
<dbReference type="Pfam" id="PF02771">
    <property type="entry name" value="Acyl-CoA_dh_N"/>
    <property type="match status" value="1"/>
</dbReference>
<evidence type="ECO:0000256" key="12">
    <source>
        <dbReference type="ARBA" id="ARBA00023098"/>
    </source>
</evidence>
<proteinExistence type="inferred from homology"/>
<accession>A0A7R8UHM3</accession>
<keyword evidence="7 15" id="KW-0285">Flavoprotein</keyword>
<dbReference type="FunFam" id="2.40.110.10:FF:000007">
    <property type="entry name" value="Medium-chain specific acyl-CoA dehydrogenase, mitochondrial"/>
    <property type="match status" value="1"/>
</dbReference>
<dbReference type="PANTHER" id="PTHR48083">
    <property type="entry name" value="MEDIUM-CHAIN SPECIFIC ACYL-COA DEHYDROGENASE, MITOCHONDRIAL-RELATED"/>
    <property type="match status" value="1"/>
</dbReference>
<dbReference type="OrthoDB" id="434771at2759"/>
<comment type="catalytic activity">
    <reaction evidence="14">
        <text>a medium-chain 2,3-saturated fatty acyl-CoA + oxidized [electron-transfer flavoprotein] + H(+) = a medium-chain (2E)-enoyl-CoA + reduced [electron-transfer flavoprotein]</text>
        <dbReference type="Rhea" id="RHEA:14477"/>
        <dbReference type="Rhea" id="RHEA-COMP:10685"/>
        <dbReference type="Rhea" id="RHEA-COMP:10686"/>
        <dbReference type="ChEBI" id="CHEBI:15378"/>
        <dbReference type="ChEBI" id="CHEBI:57692"/>
        <dbReference type="ChEBI" id="CHEBI:58307"/>
        <dbReference type="ChEBI" id="CHEBI:83723"/>
        <dbReference type="ChEBI" id="CHEBI:83726"/>
        <dbReference type="EC" id="1.3.8.7"/>
    </reaction>
</comment>
<evidence type="ECO:0000256" key="14">
    <source>
        <dbReference type="ARBA" id="ARBA00047882"/>
    </source>
</evidence>
<dbReference type="GO" id="GO:0005759">
    <property type="term" value="C:mitochondrial matrix"/>
    <property type="evidence" value="ECO:0007669"/>
    <property type="project" value="UniProtKB-SubCell"/>
</dbReference>
<keyword evidence="10" id="KW-0809">Transit peptide</keyword>
<organism evidence="19 20">
    <name type="scientific">Hermetia illucens</name>
    <name type="common">Black soldier fly</name>
    <dbReference type="NCBI Taxonomy" id="343691"/>
    <lineage>
        <taxon>Eukaryota</taxon>
        <taxon>Metazoa</taxon>
        <taxon>Ecdysozoa</taxon>
        <taxon>Arthropoda</taxon>
        <taxon>Hexapoda</taxon>
        <taxon>Insecta</taxon>
        <taxon>Pterygota</taxon>
        <taxon>Neoptera</taxon>
        <taxon>Endopterygota</taxon>
        <taxon>Diptera</taxon>
        <taxon>Brachycera</taxon>
        <taxon>Stratiomyomorpha</taxon>
        <taxon>Stratiomyidae</taxon>
        <taxon>Hermetiinae</taxon>
        <taxon>Hermetia</taxon>
    </lineage>
</organism>
<dbReference type="PROSITE" id="PS00073">
    <property type="entry name" value="ACYL_COA_DH_2"/>
    <property type="match status" value="1"/>
</dbReference>
<keyword evidence="9" id="KW-0276">Fatty acid metabolism</keyword>
<dbReference type="InterPro" id="IPR037069">
    <property type="entry name" value="AcylCoA_DH/ox_N_sf"/>
</dbReference>
<evidence type="ECO:0000259" key="17">
    <source>
        <dbReference type="Pfam" id="PF02770"/>
    </source>
</evidence>
<evidence type="ECO:0000313" key="20">
    <source>
        <dbReference type="Proteomes" id="UP000594454"/>
    </source>
</evidence>
<dbReference type="GO" id="GO:0070991">
    <property type="term" value="F:medium-chain fatty acyl-CoA dehydrogenase activity"/>
    <property type="evidence" value="ECO:0007669"/>
    <property type="project" value="UniProtKB-EC"/>
</dbReference>
<dbReference type="InterPro" id="IPR006089">
    <property type="entry name" value="Acyl-CoA_DH_CS"/>
</dbReference>
<comment type="similarity">
    <text evidence="4 15">Belongs to the acyl-CoA dehydrogenase family.</text>
</comment>
<evidence type="ECO:0000259" key="16">
    <source>
        <dbReference type="Pfam" id="PF00441"/>
    </source>
</evidence>
<keyword evidence="8 15" id="KW-0274">FAD</keyword>
<dbReference type="PIRSF" id="PIRSF016578">
    <property type="entry name" value="HsaA"/>
    <property type="match status" value="1"/>
</dbReference>
<sequence>MIFKNILGAAIRKQGLGVQFSAIINRGVSYSLSAEQKEIQDVARKFVREEIIPVAGHYDKTGEFPWPVVKKAWELGLMNTHVPPEIGGLGLDVFTSCLIAEEIAYGCTGIMIPIVVSSVAQMPVVLGGNAEQKKNFLGRLTEQPLLAAFCCTEPIAGSDVSGIKTTAVKKGDEYILNGQKMWISNGSVANWYYVLARTDPNPKTPASKAFTGFLVNADTPGITPGRKEWNMGQRASDTRGVTFEDVRIPKENVLIGEGAGFKLTMATFDMSRPGLGAGACGLARRCLDESVKYSMDRKTFGVPIADHQAVQFMLADMAITVETTRAMYQKSAWEFDTNVNSSYYSSIAKCFGADMAMKAALDAVQIFGGNGYNSEYPVEKLMRDAKIFQIYEGTSQIQRLIIARRLLDKAKAGELN</sequence>
<evidence type="ECO:0000256" key="6">
    <source>
        <dbReference type="ARBA" id="ARBA00019125"/>
    </source>
</evidence>
<comment type="subcellular location">
    <subcellularLocation>
        <location evidence="2">Mitochondrion matrix</location>
    </subcellularLocation>
</comment>
<dbReference type="Gene3D" id="1.10.540.10">
    <property type="entry name" value="Acyl-CoA dehydrogenase/oxidase, N-terminal domain"/>
    <property type="match status" value="1"/>
</dbReference>
<dbReference type="InterPro" id="IPR036250">
    <property type="entry name" value="AcylCo_DH-like_C"/>
</dbReference>
<protein>
    <recommendedName>
        <fullName evidence="6">Medium-chain specific acyl-CoA dehydrogenase, mitochondrial</fullName>
        <ecNumber evidence="5">1.3.8.7</ecNumber>
    </recommendedName>
</protein>
<keyword evidence="13" id="KW-0496">Mitochondrion</keyword>
<dbReference type="InterPro" id="IPR013786">
    <property type="entry name" value="AcylCoA_DH/ox_N"/>
</dbReference>
<evidence type="ECO:0000256" key="9">
    <source>
        <dbReference type="ARBA" id="ARBA00022832"/>
    </source>
</evidence>
<evidence type="ECO:0000259" key="18">
    <source>
        <dbReference type="Pfam" id="PF02771"/>
    </source>
</evidence>
<evidence type="ECO:0000256" key="1">
    <source>
        <dbReference type="ARBA" id="ARBA00001974"/>
    </source>
</evidence>
<evidence type="ECO:0000256" key="5">
    <source>
        <dbReference type="ARBA" id="ARBA00012033"/>
    </source>
</evidence>
<dbReference type="SUPFAM" id="SSF56645">
    <property type="entry name" value="Acyl-CoA dehydrogenase NM domain-like"/>
    <property type="match status" value="1"/>
</dbReference>
<reference evidence="19 20" key="1">
    <citation type="submission" date="2020-11" db="EMBL/GenBank/DDBJ databases">
        <authorList>
            <person name="Wallbank WR R."/>
            <person name="Pardo Diaz C."/>
            <person name="Kozak K."/>
            <person name="Martin S."/>
            <person name="Jiggins C."/>
            <person name="Moest M."/>
            <person name="Warren A I."/>
            <person name="Generalovic N T."/>
            <person name="Byers J.R.P. K."/>
            <person name="Montejo-Kovacevich G."/>
            <person name="Yen C E."/>
        </authorList>
    </citation>
    <scope>NUCLEOTIDE SEQUENCE [LARGE SCALE GENOMIC DNA]</scope>
</reference>
<name>A0A7R8UHM3_HERIL</name>
<dbReference type="PANTHER" id="PTHR48083:SF2">
    <property type="entry name" value="MEDIUM-CHAIN SPECIFIC ACYL-COA DEHYDROGENASE, MITOCHONDRIAL"/>
    <property type="match status" value="1"/>
</dbReference>
<feature type="domain" description="Acyl-CoA oxidase/dehydrogenase middle" evidence="17">
    <location>
        <begin position="148"/>
        <end position="246"/>
    </location>
</feature>
<feature type="domain" description="Acyl-CoA dehydrogenase/oxidase C-terminal" evidence="16">
    <location>
        <begin position="258"/>
        <end position="407"/>
    </location>
</feature>
<dbReference type="InterPro" id="IPR006091">
    <property type="entry name" value="Acyl-CoA_Oxase/DH_mid-dom"/>
</dbReference>
<dbReference type="FunFam" id="1.10.540.10:FF:000010">
    <property type="entry name" value="Medium-chain specific acyl-CoA dehydrogenase, mitochondrial"/>
    <property type="match status" value="1"/>
</dbReference>
<evidence type="ECO:0000256" key="4">
    <source>
        <dbReference type="ARBA" id="ARBA00009347"/>
    </source>
</evidence>
<dbReference type="InterPro" id="IPR046373">
    <property type="entry name" value="Acyl-CoA_Oxase/DH_mid-dom_sf"/>
</dbReference>
<dbReference type="EMBL" id="LR899010">
    <property type="protein sequence ID" value="CAD7080768.1"/>
    <property type="molecule type" value="Genomic_DNA"/>
</dbReference>
<dbReference type="InterPro" id="IPR050741">
    <property type="entry name" value="Acyl-CoA_dehydrogenase"/>
</dbReference>
<dbReference type="Proteomes" id="UP000594454">
    <property type="component" value="Chromosome 2"/>
</dbReference>
<dbReference type="AlphaFoldDB" id="A0A7R8UHM3"/>
<dbReference type="EC" id="1.3.8.7" evidence="5"/>
<feature type="domain" description="Acyl-CoA dehydrogenase/oxidase N-terminal" evidence="18">
    <location>
        <begin position="33"/>
        <end position="141"/>
    </location>
</feature>
<comment type="pathway">
    <text evidence="3">Lipid metabolism; mitochondrial fatty acid beta-oxidation.</text>
</comment>
<dbReference type="GO" id="GO:0051793">
    <property type="term" value="P:medium-chain fatty acid catabolic process"/>
    <property type="evidence" value="ECO:0007669"/>
    <property type="project" value="TreeGrafter"/>
</dbReference>
<evidence type="ECO:0000256" key="3">
    <source>
        <dbReference type="ARBA" id="ARBA00005198"/>
    </source>
</evidence>
<evidence type="ECO:0000256" key="10">
    <source>
        <dbReference type="ARBA" id="ARBA00022946"/>
    </source>
</evidence>
<dbReference type="Pfam" id="PF02770">
    <property type="entry name" value="Acyl-CoA_dh_M"/>
    <property type="match status" value="1"/>
</dbReference>
<evidence type="ECO:0000256" key="11">
    <source>
        <dbReference type="ARBA" id="ARBA00023002"/>
    </source>
</evidence>
<dbReference type="OMA" id="LWGKNIG"/>
<dbReference type="Gene3D" id="1.20.140.10">
    <property type="entry name" value="Butyryl-CoA Dehydrogenase, subunit A, domain 3"/>
    <property type="match status" value="1"/>
</dbReference>
<evidence type="ECO:0000313" key="19">
    <source>
        <dbReference type="EMBL" id="CAD7080768.1"/>
    </source>
</evidence>